<accession>A0A934T429</accession>
<dbReference type="InterPro" id="IPR000073">
    <property type="entry name" value="AB_hydrolase_1"/>
</dbReference>
<proteinExistence type="predicted"/>
<dbReference type="SUPFAM" id="SSF53474">
    <property type="entry name" value="alpha/beta-Hydrolases"/>
    <property type="match status" value="1"/>
</dbReference>
<keyword evidence="2" id="KW-0378">Hydrolase</keyword>
<organism evidence="2 3">
    <name type="scientific">Noviherbaspirillum pedocola</name>
    <dbReference type="NCBI Taxonomy" id="2801341"/>
    <lineage>
        <taxon>Bacteria</taxon>
        <taxon>Pseudomonadati</taxon>
        <taxon>Pseudomonadota</taxon>
        <taxon>Betaproteobacteria</taxon>
        <taxon>Burkholderiales</taxon>
        <taxon>Oxalobacteraceae</taxon>
        <taxon>Noviherbaspirillum</taxon>
    </lineage>
</organism>
<evidence type="ECO:0000313" key="2">
    <source>
        <dbReference type="EMBL" id="MBK4738488.1"/>
    </source>
</evidence>
<dbReference type="InterPro" id="IPR029058">
    <property type="entry name" value="AB_hydrolase_fold"/>
</dbReference>
<dbReference type="EMBL" id="JAEPBG010000022">
    <property type="protein sequence ID" value="MBK4738488.1"/>
    <property type="molecule type" value="Genomic_DNA"/>
</dbReference>
<dbReference type="RefSeq" id="WP_200597761.1">
    <property type="nucleotide sequence ID" value="NZ_JAEPBG010000022.1"/>
</dbReference>
<dbReference type="Pfam" id="PF00561">
    <property type="entry name" value="Abhydrolase_1"/>
    <property type="match status" value="1"/>
</dbReference>
<evidence type="ECO:0000259" key="1">
    <source>
        <dbReference type="Pfam" id="PF00561"/>
    </source>
</evidence>
<keyword evidence="3" id="KW-1185">Reference proteome</keyword>
<evidence type="ECO:0000313" key="3">
    <source>
        <dbReference type="Proteomes" id="UP000622890"/>
    </source>
</evidence>
<reference evidence="2" key="1">
    <citation type="submission" date="2021-01" db="EMBL/GenBank/DDBJ databases">
        <title>Genome sequence of strain Noviherbaspirillum sp. DKR-6.</title>
        <authorList>
            <person name="Chaudhary D.K."/>
        </authorList>
    </citation>
    <scope>NUCLEOTIDE SEQUENCE</scope>
    <source>
        <strain evidence="2">DKR-6</strain>
    </source>
</reference>
<name>A0A934T429_9BURK</name>
<comment type="caution">
    <text evidence="2">The sequence shown here is derived from an EMBL/GenBank/DDBJ whole genome shotgun (WGS) entry which is preliminary data.</text>
</comment>
<dbReference type="GO" id="GO:0016020">
    <property type="term" value="C:membrane"/>
    <property type="evidence" value="ECO:0007669"/>
    <property type="project" value="TreeGrafter"/>
</dbReference>
<dbReference type="Proteomes" id="UP000622890">
    <property type="component" value="Unassembled WGS sequence"/>
</dbReference>
<dbReference type="PRINTS" id="PR00111">
    <property type="entry name" value="ABHYDROLASE"/>
</dbReference>
<sequence length="272" mass="30750">MKDRHAEDVDSSDVWVEHPLGKIFARIWTPAMKVDRSQARAPIVLFHDSLGCVDLWRDFPSKLSGFLGREVIAYDRLGFGRSDPRADMPPVDFVAEESRSYFPAIVKRFMLQRFVAFGHSVGGGMAVNCAADYPGACEALITESAQVFAEDRTLTSIAQAKEQFKDDRQLERLRKYHGEKAEWVLRAWTDSWLDPQFASWTLAAVLPRVTCPVLAIHGEHDEYGSAVHPEMITQLCSGPSKMEMMNDTYHVPHRERDADVLALVSRFLKSAH</sequence>
<dbReference type="InterPro" id="IPR050266">
    <property type="entry name" value="AB_hydrolase_sf"/>
</dbReference>
<dbReference type="AlphaFoldDB" id="A0A934T429"/>
<protein>
    <submittedName>
        <fullName evidence="2">Alpha/beta hydrolase</fullName>
    </submittedName>
</protein>
<dbReference type="Gene3D" id="3.40.50.1820">
    <property type="entry name" value="alpha/beta hydrolase"/>
    <property type="match status" value="1"/>
</dbReference>
<dbReference type="PANTHER" id="PTHR43798">
    <property type="entry name" value="MONOACYLGLYCEROL LIPASE"/>
    <property type="match status" value="1"/>
</dbReference>
<gene>
    <name evidence="2" type="ORF">JJB74_28050</name>
</gene>
<dbReference type="GO" id="GO:0016787">
    <property type="term" value="F:hydrolase activity"/>
    <property type="evidence" value="ECO:0007669"/>
    <property type="project" value="UniProtKB-KW"/>
</dbReference>
<feature type="domain" description="AB hydrolase-1" evidence="1">
    <location>
        <begin position="42"/>
        <end position="253"/>
    </location>
</feature>
<dbReference type="PANTHER" id="PTHR43798:SF33">
    <property type="entry name" value="HYDROLASE, PUTATIVE (AFU_ORTHOLOGUE AFUA_2G14860)-RELATED"/>
    <property type="match status" value="1"/>
</dbReference>